<reference evidence="2 3" key="1">
    <citation type="journal article" date="2013" name="Int. J. Syst. Evol. Microbiol.">
        <title>Tumebacillus flagellatus sp. nov., an alpha-amylase/pullulanase-producing bacterium isolated from cassava wastewater.</title>
        <authorList>
            <person name="Wang Q."/>
            <person name="Xie N."/>
            <person name="Qin Y."/>
            <person name="Shen N."/>
            <person name="Zhu J."/>
            <person name="Mi H."/>
            <person name="Huang R."/>
        </authorList>
    </citation>
    <scope>NUCLEOTIDE SEQUENCE [LARGE SCALE GENOMIC DNA]</scope>
    <source>
        <strain evidence="2 3">GST4</strain>
    </source>
</reference>
<dbReference type="PANTHER" id="PTHR41271">
    <property type="entry name" value="DUF402 DOMAIN-CONTAINING PROTEIN"/>
    <property type="match status" value="1"/>
</dbReference>
<evidence type="ECO:0000313" key="2">
    <source>
        <dbReference type="EMBL" id="KEO84998.1"/>
    </source>
</evidence>
<proteinExistence type="predicted"/>
<name>A0A074LXY8_9BACL</name>
<comment type="caution">
    <text evidence="2">The sequence shown here is derived from an EMBL/GenBank/DDBJ whole genome shotgun (WGS) entry which is preliminary data.</text>
</comment>
<keyword evidence="3" id="KW-1185">Reference proteome</keyword>
<gene>
    <name evidence="2" type="ORF">EL26_00075</name>
</gene>
<dbReference type="PANTHER" id="PTHR41271:SF1">
    <property type="entry name" value="DUF402 DOMAIN-CONTAINING PROTEIN"/>
    <property type="match status" value="1"/>
</dbReference>
<dbReference type="Pfam" id="PF04167">
    <property type="entry name" value="DUF402"/>
    <property type="match status" value="1"/>
</dbReference>
<accession>A0A074LXY8</accession>
<evidence type="ECO:0000259" key="1">
    <source>
        <dbReference type="Pfam" id="PF04167"/>
    </source>
</evidence>
<dbReference type="InterPro" id="IPR035930">
    <property type="entry name" value="FomD-like_sf"/>
</dbReference>
<dbReference type="Proteomes" id="UP000027931">
    <property type="component" value="Unassembled WGS sequence"/>
</dbReference>
<dbReference type="AlphaFoldDB" id="A0A074LXY8"/>
<sequence length="179" mass="21155">MKRKYADFRKSRRVLEKTFRVREVEADGFHGRVSILQMDRVDEPFVWKYDNGKPLTLMATGVQWMDHVPFQGHYVLNTVFDEQGEIVQWYIDIMKQHGVTEDGVPWYDDLYLDLVVLPTGEVYLLDEDELEDALKGGHISQADYDLAWRETRRLQEEIAAGRFPNPKWAEHRRFLLGTH</sequence>
<protein>
    <recommendedName>
        <fullName evidence="1">DUF402 domain-containing protein</fullName>
    </recommendedName>
</protein>
<dbReference type="STRING" id="1157490.EL26_00075"/>
<evidence type="ECO:0000313" key="3">
    <source>
        <dbReference type="Proteomes" id="UP000027931"/>
    </source>
</evidence>
<organism evidence="2 3">
    <name type="scientific">Tumebacillus flagellatus</name>
    <dbReference type="NCBI Taxonomy" id="1157490"/>
    <lineage>
        <taxon>Bacteria</taxon>
        <taxon>Bacillati</taxon>
        <taxon>Bacillota</taxon>
        <taxon>Bacilli</taxon>
        <taxon>Bacillales</taxon>
        <taxon>Alicyclobacillaceae</taxon>
        <taxon>Tumebacillus</taxon>
    </lineage>
</organism>
<dbReference type="SUPFAM" id="SSF159234">
    <property type="entry name" value="FomD-like"/>
    <property type="match status" value="1"/>
</dbReference>
<dbReference type="InterPro" id="IPR007295">
    <property type="entry name" value="DUF402"/>
</dbReference>
<dbReference type="EMBL" id="JMIR01000001">
    <property type="protein sequence ID" value="KEO84998.1"/>
    <property type="molecule type" value="Genomic_DNA"/>
</dbReference>
<dbReference type="Gene3D" id="2.40.380.10">
    <property type="entry name" value="FomD-like"/>
    <property type="match status" value="1"/>
</dbReference>
<feature type="domain" description="DUF402" evidence="1">
    <location>
        <begin position="42"/>
        <end position="163"/>
    </location>
</feature>
<dbReference type="eggNOG" id="COG2306">
    <property type="taxonomic scope" value="Bacteria"/>
</dbReference>